<dbReference type="AlphaFoldDB" id="A0A9X9Q5A3"/>
<evidence type="ECO:0000313" key="3">
    <source>
        <dbReference type="Proteomes" id="UP000269945"/>
    </source>
</evidence>
<evidence type="ECO:0000313" key="2">
    <source>
        <dbReference type="EMBL" id="VCX25788.1"/>
    </source>
</evidence>
<dbReference type="EMBL" id="CYRY02037589">
    <property type="protein sequence ID" value="VCX25788.1"/>
    <property type="molecule type" value="Genomic_DNA"/>
</dbReference>
<comment type="caution">
    <text evidence="2">The sequence shown here is derived from an EMBL/GenBank/DDBJ whole genome shotgun (WGS) entry which is preliminary data.</text>
</comment>
<keyword evidence="3" id="KW-1185">Reference proteome</keyword>
<proteinExistence type="predicted"/>
<dbReference type="Proteomes" id="UP000269945">
    <property type="component" value="Unassembled WGS sequence"/>
</dbReference>
<protein>
    <submittedName>
        <fullName evidence="2">Uncharacterized protein</fullName>
    </submittedName>
</protein>
<organism evidence="2 3">
    <name type="scientific">Gulo gulo</name>
    <name type="common">Wolverine</name>
    <name type="synonym">Gluton</name>
    <dbReference type="NCBI Taxonomy" id="48420"/>
    <lineage>
        <taxon>Eukaryota</taxon>
        <taxon>Metazoa</taxon>
        <taxon>Chordata</taxon>
        <taxon>Craniata</taxon>
        <taxon>Vertebrata</taxon>
        <taxon>Euteleostomi</taxon>
        <taxon>Mammalia</taxon>
        <taxon>Eutheria</taxon>
        <taxon>Laurasiatheria</taxon>
        <taxon>Carnivora</taxon>
        <taxon>Caniformia</taxon>
        <taxon>Musteloidea</taxon>
        <taxon>Mustelidae</taxon>
        <taxon>Guloninae</taxon>
        <taxon>Gulo</taxon>
    </lineage>
</organism>
<reference evidence="2 3" key="1">
    <citation type="submission" date="2018-10" db="EMBL/GenBank/DDBJ databases">
        <authorList>
            <person name="Ekblom R."/>
            <person name="Jareborg N."/>
        </authorList>
    </citation>
    <scope>NUCLEOTIDE SEQUENCE [LARGE SCALE GENOMIC DNA]</scope>
    <source>
        <tissue evidence="2">Muscle</tissue>
    </source>
</reference>
<sequence length="82" mass="9166">DWPGCAAAPWQQGQRDQSAELESPSTWGGAEIQRGRRGCKGNRAPVSCRRKTKPLSVTKVNSFARNHASRHLEFDLILYCLI</sequence>
<name>A0A9X9Q5A3_GULGU</name>
<accession>A0A9X9Q5A3</accession>
<gene>
    <name evidence="2" type="ORF">BN2614_LOCUS3</name>
</gene>
<evidence type="ECO:0000256" key="1">
    <source>
        <dbReference type="SAM" id="MobiDB-lite"/>
    </source>
</evidence>
<feature type="non-terminal residue" evidence="2">
    <location>
        <position position="1"/>
    </location>
</feature>
<feature type="region of interest" description="Disordered" evidence="1">
    <location>
        <begin position="1"/>
        <end position="45"/>
    </location>
</feature>